<organism evidence="2">
    <name type="scientific">Arion vulgaris</name>
    <dbReference type="NCBI Taxonomy" id="1028688"/>
    <lineage>
        <taxon>Eukaryota</taxon>
        <taxon>Metazoa</taxon>
        <taxon>Spiralia</taxon>
        <taxon>Lophotrochozoa</taxon>
        <taxon>Mollusca</taxon>
        <taxon>Gastropoda</taxon>
        <taxon>Heterobranchia</taxon>
        <taxon>Euthyneura</taxon>
        <taxon>Panpulmonata</taxon>
        <taxon>Eupulmonata</taxon>
        <taxon>Stylommatophora</taxon>
        <taxon>Helicina</taxon>
        <taxon>Arionoidea</taxon>
        <taxon>Arionidae</taxon>
        <taxon>Arion</taxon>
    </lineage>
</organism>
<proteinExistence type="predicted"/>
<name>A0A0B6YZ10_9EUPU</name>
<gene>
    <name evidence="2" type="primary">ORF42647</name>
</gene>
<dbReference type="InterPro" id="IPR001849">
    <property type="entry name" value="PH_domain"/>
</dbReference>
<dbReference type="AlphaFoldDB" id="A0A0B6YZ10"/>
<dbReference type="EMBL" id="HACG01014714">
    <property type="protein sequence ID" value="CEK61579.1"/>
    <property type="molecule type" value="Transcribed_RNA"/>
</dbReference>
<accession>A0A0B6YZ10</accession>
<dbReference type="PROSITE" id="PS50003">
    <property type="entry name" value="PH_DOMAIN"/>
    <property type="match status" value="1"/>
</dbReference>
<sequence>NYVFICPSSENCTAWVKALQTAMGRKESSHVNSSASGDMFFIDDKCLYSEINEAVMSVHDGCNSDSTRVQLNTNIKICDYDEPWESGAIKMENDYWDLGDLRANIKDFRNSLYKSQPTKLIDDNNKNATSHITTGQIIAVNESV</sequence>
<protein>
    <recommendedName>
        <fullName evidence="1">PH domain-containing protein</fullName>
    </recommendedName>
</protein>
<feature type="domain" description="PH" evidence="1">
    <location>
        <begin position="1"/>
        <end position="24"/>
    </location>
</feature>
<evidence type="ECO:0000313" key="2">
    <source>
        <dbReference type="EMBL" id="CEK61579.1"/>
    </source>
</evidence>
<reference evidence="2" key="1">
    <citation type="submission" date="2014-12" db="EMBL/GenBank/DDBJ databases">
        <title>Insight into the proteome of Arion vulgaris.</title>
        <authorList>
            <person name="Aradska J."/>
            <person name="Bulat T."/>
            <person name="Smidak R."/>
            <person name="Sarate P."/>
            <person name="Gangsoo J."/>
            <person name="Sialana F."/>
            <person name="Bilban M."/>
            <person name="Lubec G."/>
        </authorList>
    </citation>
    <scope>NUCLEOTIDE SEQUENCE</scope>
    <source>
        <tissue evidence="2">Skin</tissue>
    </source>
</reference>
<evidence type="ECO:0000259" key="1">
    <source>
        <dbReference type="PROSITE" id="PS50003"/>
    </source>
</evidence>
<feature type="non-terminal residue" evidence="2">
    <location>
        <position position="1"/>
    </location>
</feature>
<feature type="non-terminal residue" evidence="2">
    <location>
        <position position="144"/>
    </location>
</feature>